<keyword evidence="5" id="KW-1185">Reference proteome</keyword>
<name>A0ABT1EGF8_9FIRM</name>
<dbReference type="InterPro" id="IPR050259">
    <property type="entry name" value="SDR"/>
</dbReference>
<gene>
    <name evidence="4" type="ORF">NK118_05865</name>
</gene>
<evidence type="ECO:0000256" key="2">
    <source>
        <dbReference type="ARBA" id="ARBA00023221"/>
    </source>
</evidence>
<dbReference type="EMBL" id="JAMZFV010000006">
    <property type="protein sequence ID" value="MCP1109778.1"/>
    <property type="molecule type" value="Genomic_DNA"/>
</dbReference>
<accession>A0ABT1EGF8</accession>
<proteinExistence type="inferred from homology"/>
<dbReference type="SUPFAM" id="SSF51735">
    <property type="entry name" value="NAD(P)-binding Rossmann-fold domains"/>
    <property type="match status" value="1"/>
</dbReference>
<comment type="caution">
    <text evidence="4">The sequence shown here is derived from an EMBL/GenBank/DDBJ whole genome shotgun (WGS) entry which is preliminary data.</text>
</comment>
<evidence type="ECO:0000256" key="1">
    <source>
        <dbReference type="ARBA" id="ARBA00006484"/>
    </source>
</evidence>
<comment type="similarity">
    <text evidence="1 3">Belongs to the short-chain dehydrogenases/reductases (SDR) family.</text>
</comment>
<evidence type="ECO:0000313" key="5">
    <source>
        <dbReference type="Proteomes" id="UP001523565"/>
    </source>
</evidence>
<dbReference type="InterPro" id="IPR002347">
    <property type="entry name" value="SDR_fam"/>
</dbReference>
<dbReference type="InterPro" id="IPR036291">
    <property type="entry name" value="NAD(P)-bd_dom_sf"/>
</dbReference>
<sequence length="244" mass="26300">MNKKVALITGSSRGIGEEIVLLLAENNYHVIINCKTSAAELNAVAAKIESLPGATWESYLADVGDPAAVKEMFTQINARHQKVDLLVNNAGISHLGLLSEMTDEEWDTLLRTNLSSVFYCCREVIPQMVHSKAGRILNISSIWGLVGASCEVAYSASKAGVDGLTKALAKELAPCNIQVNALSLGVIETKMNATFNEEERQVLMDEIPSGRFGTSKEAAQMAYHILTSPTYLTGQVINMDGGLL</sequence>
<dbReference type="Pfam" id="PF00106">
    <property type="entry name" value="adh_short"/>
    <property type="match status" value="1"/>
</dbReference>
<dbReference type="PANTHER" id="PTHR42879">
    <property type="entry name" value="3-OXOACYL-(ACYL-CARRIER-PROTEIN) REDUCTASE"/>
    <property type="match status" value="1"/>
</dbReference>
<dbReference type="InterPro" id="IPR020904">
    <property type="entry name" value="Sc_DH/Rdtase_CS"/>
</dbReference>
<evidence type="ECO:0000256" key="3">
    <source>
        <dbReference type="RuleBase" id="RU000363"/>
    </source>
</evidence>
<dbReference type="PANTHER" id="PTHR42879:SF2">
    <property type="entry name" value="3-OXOACYL-[ACYL-CARRIER-PROTEIN] REDUCTASE FABG"/>
    <property type="match status" value="1"/>
</dbReference>
<reference evidence="4 5" key="1">
    <citation type="journal article" date="2022" name="Genome Biol. Evol.">
        <title>Host diet, physiology and behaviors set the stage for Lachnospiraceae cladogenesis.</title>
        <authorList>
            <person name="Vera-Ponce De Leon A."/>
            <person name="Schneider M."/>
            <person name="Jahnes B.C."/>
            <person name="Sadowski V."/>
            <person name="Camuy-Velez L.A."/>
            <person name="Duan J."/>
            <person name="Sabree Z.L."/>
        </authorList>
    </citation>
    <scope>NUCLEOTIDE SEQUENCE [LARGE SCALE GENOMIC DNA]</scope>
    <source>
        <strain evidence="4 5">PAL227</strain>
    </source>
</reference>
<protein>
    <submittedName>
        <fullName evidence="4">SDR family NAD(P)-dependent oxidoreductase</fullName>
    </submittedName>
</protein>
<dbReference type="RefSeq" id="WP_262068659.1">
    <property type="nucleotide sequence ID" value="NZ_JAMXOC010000006.1"/>
</dbReference>
<organism evidence="4 5">
    <name type="scientific">Ohessyouella blattaphilus</name>
    <dbReference type="NCBI Taxonomy" id="2949333"/>
    <lineage>
        <taxon>Bacteria</taxon>
        <taxon>Bacillati</taxon>
        <taxon>Bacillota</taxon>
        <taxon>Clostridia</taxon>
        <taxon>Lachnospirales</taxon>
        <taxon>Lachnospiraceae</taxon>
        <taxon>Ohessyouella</taxon>
    </lineage>
</organism>
<keyword evidence="2" id="KW-0753">Steroid metabolism</keyword>
<keyword evidence="2" id="KW-0443">Lipid metabolism</keyword>
<dbReference type="Proteomes" id="UP001523565">
    <property type="component" value="Unassembled WGS sequence"/>
</dbReference>
<dbReference type="PROSITE" id="PS00061">
    <property type="entry name" value="ADH_SHORT"/>
    <property type="match status" value="1"/>
</dbReference>
<evidence type="ECO:0000313" key="4">
    <source>
        <dbReference type="EMBL" id="MCP1109778.1"/>
    </source>
</evidence>
<dbReference type="PRINTS" id="PR00081">
    <property type="entry name" value="GDHRDH"/>
</dbReference>
<dbReference type="Gene3D" id="3.40.50.720">
    <property type="entry name" value="NAD(P)-binding Rossmann-like Domain"/>
    <property type="match status" value="1"/>
</dbReference>
<dbReference type="PRINTS" id="PR00080">
    <property type="entry name" value="SDRFAMILY"/>
</dbReference>